<gene>
    <name evidence="1" type="ORF">BCV72DRAFT_339736</name>
</gene>
<accession>A0A1X0QMI2</accession>
<dbReference type="VEuPathDB" id="FungiDB:BCV72DRAFT_339736"/>
<protein>
    <submittedName>
        <fullName evidence="1">Uncharacterized protein</fullName>
    </submittedName>
</protein>
<proteinExistence type="predicted"/>
<name>A0A1X0QMI2_RHIZD</name>
<evidence type="ECO:0000313" key="1">
    <source>
        <dbReference type="EMBL" id="ORE00960.1"/>
    </source>
</evidence>
<sequence length="101" mass="11568">MVMNELQAIPTFQRLQSNSTVIDYIYVSNNIHHNLKDIHIICLHHKWPDHSVLYVSFVADRVPTGPGLWRANPIYVSHPALKPLFAVKITDLVYTLAANKH</sequence>
<dbReference type="AlphaFoldDB" id="A0A1X0QMI2"/>
<reference evidence="1" key="1">
    <citation type="journal article" date="2016" name="Proc. Natl. Acad. Sci. U.S.A.">
        <title>Lipid metabolic changes in an early divergent fungus govern the establishment of a mutualistic symbiosis with endobacteria.</title>
        <authorList>
            <person name="Lastovetsky O.A."/>
            <person name="Gaspar M.L."/>
            <person name="Mondo S.J."/>
            <person name="LaButti K.M."/>
            <person name="Sandor L."/>
            <person name="Grigoriev I.V."/>
            <person name="Henry S.A."/>
            <person name="Pawlowska T.E."/>
        </authorList>
    </citation>
    <scope>NUCLEOTIDE SEQUENCE [LARGE SCALE GENOMIC DNA]</scope>
    <source>
        <strain evidence="1">ATCC 52814</strain>
    </source>
</reference>
<dbReference type="Proteomes" id="UP000242414">
    <property type="component" value="Unassembled WGS sequence"/>
</dbReference>
<dbReference type="OrthoDB" id="2443300at2759"/>
<organism evidence="1">
    <name type="scientific">Rhizopus microsporus var. microsporus</name>
    <dbReference type="NCBI Taxonomy" id="86635"/>
    <lineage>
        <taxon>Eukaryota</taxon>
        <taxon>Fungi</taxon>
        <taxon>Fungi incertae sedis</taxon>
        <taxon>Mucoromycota</taxon>
        <taxon>Mucoromycotina</taxon>
        <taxon>Mucoromycetes</taxon>
        <taxon>Mucorales</taxon>
        <taxon>Mucorineae</taxon>
        <taxon>Rhizopodaceae</taxon>
        <taxon>Rhizopus</taxon>
    </lineage>
</organism>
<dbReference type="EMBL" id="KV922211">
    <property type="protein sequence ID" value="ORE00960.1"/>
    <property type="molecule type" value="Genomic_DNA"/>
</dbReference>